<dbReference type="Proteomes" id="UP000095192">
    <property type="component" value="Unassembled WGS sequence"/>
</dbReference>
<evidence type="ECO:0000313" key="3">
    <source>
        <dbReference type="Proteomes" id="UP000095192"/>
    </source>
</evidence>
<organism evidence="2 3">
    <name type="scientific">Cyclospora cayetanensis</name>
    <dbReference type="NCBI Taxonomy" id="88456"/>
    <lineage>
        <taxon>Eukaryota</taxon>
        <taxon>Sar</taxon>
        <taxon>Alveolata</taxon>
        <taxon>Apicomplexa</taxon>
        <taxon>Conoidasida</taxon>
        <taxon>Coccidia</taxon>
        <taxon>Eucoccidiorida</taxon>
        <taxon>Eimeriorina</taxon>
        <taxon>Eimeriidae</taxon>
        <taxon>Cyclospora</taxon>
    </lineage>
</organism>
<evidence type="ECO:0000313" key="2">
    <source>
        <dbReference type="EMBL" id="OEH80291.1"/>
    </source>
</evidence>
<name>A0A1D3DA18_9EIME</name>
<dbReference type="AlphaFoldDB" id="A0A1D3DA18"/>
<sequence>MLKQCLDFLLNLNDEQLGSLKQRVLQLIQRQKSLLASPPAATAPAADGVGGQSEKAEKASKTELTSLAASHLRAADEYIPCFAERLLQNCSESELDLIPKQLEALERLQSPQDRQKEILSLLKVFLELLDPLIEEANSGDADGMQTPLSVQPSQKQVAASKLAGMKSRWEKIAADWHKGGMFDSSKISDILDMVRYELIHHCYLLSRDGEAFSRQRMHKLFESSSPALWLCLSGLSCSSQFMLVTAEALLRCCCKHHCTMCRLLLRLQPYRQLLISTTA</sequence>
<accession>A0A1D3DA18</accession>
<keyword evidence="3" id="KW-1185">Reference proteome</keyword>
<dbReference type="InParanoid" id="A0A1D3DA18"/>
<dbReference type="VEuPathDB" id="ToxoDB:LOC34623594"/>
<dbReference type="EMBL" id="JROU02000135">
    <property type="protein sequence ID" value="OEH80291.1"/>
    <property type="molecule type" value="Genomic_DNA"/>
</dbReference>
<dbReference type="VEuPathDB" id="ToxoDB:cyc_07673"/>
<proteinExistence type="predicted"/>
<comment type="caution">
    <text evidence="2">The sequence shown here is derived from an EMBL/GenBank/DDBJ whole genome shotgun (WGS) entry which is preliminary data.</text>
</comment>
<feature type="region of interest" description="Disordered" evidence="1">
    <location>
        <begin position="38"/>
        <end position="61"/>
    </location>
</feature>
<reference evidence="2 3" key="1">
    <citation type="journal article" date="2016" name="BMC Genomics">
        <title>Comparative genomics reveals Cyclospora cayetanensis possesses coccidia-like metabolism and invasion components but unique surface antigens.</title>
        <authorList>
            <person name="Liu S."/>
            <person name="Wang L."/>
            <person name="Zheng H."/>
            <person name="Xu Z."/>
            <person name="Roellig D.M."/>
            <person name="Li N."/>
            <person name="Frace M.A."/>
            <person name="Tang K."/>
            <person name="Arrowood M.J."/>
            <person name="Moss D.M."/>
            <person name="Zhang L."/>
            <person name="Feng Y."/>
            <person name="Xiao L."/>
        </authorList>
    </citation>
    <scope>NUCLEOTIDE SEQUENCE [LARGE SCALE GENOMIC DNA]</scope>
    <source>
        <strain evidence="2 3">CHN_HEN01</strain>
    </source>
</reference>
<gene>
    <name evidence="2" type="ORF">cyc_07673</name>
</gene>
<evidence type="ECO:0000256" key="1">
    <source>
        <dbReference type="SAM" id="MobiDB-lite"/>
    </source>
</evidence>
<protein>
    <submittedName>
        <fullName evidence="2">Uncharacterized protein</fullName>
    </submittedName>
</protein>